<evidence type="ECO:0008006" key="3">
    <source>
        <dbReference type="Google" id="ProtNLM"/>
    </source>
</evidence>
<gene>
    <name evidence="1" type="ORF">FUAX_44670</name>
</gene>
<sequence length="157" mass="17473">MILACLAFCFSCDDPYENIPDDKSYNGKPFVSLSSESGVINLNGTTKGALTDSVALSHRQDHDITVTLELVERFTVGEVGTHFTYENNLTIPAGAFYGHFKAEALDVKEDGDVKISDYKLSVRIKSVDDPNIIPGLYGNKLEGEERQKRYKTISFRK</sequence>
<evidence type="ECO:0000313" key="1">
    <source>
        <dbReference type="EMBL" id="BDD12035.1"/>
    </source>
</evidence>
<keyword evidence="2" id="KW-1185">Reference proteome</keyword>
<dbReference type="EMBL" id="AP025316">
    <property type="protein sequence ID" value="BDD12035.1"/>
    <property type="molecule type" value="Genomic_DNA"/>
</dbReference>
<keyword evidence="1" id="KW-0614">Plasmid</keyword>
<reference evidence="1 2" key="1">
    <citation type="submission" date="2021-12" db="EMBL/GenBank/DDBJ databases">
        <title>Genome sequencing of bacteria with rrn-lacking chromosome and rrn-plasmid.</title>
        <authorList>
            <person name="Anda M."/>
            <person name="Iwasaki W."/>
        </authorList>
    </citation>
    <scope>NUCLEOTIDE SEQUENCE [LARGE SCALE GENOMIC DNA]</scope>
    <source>
        <strain evidence="1 2">DSM 100852</strain>
        <plasmid evidence="1 2">pFA2</plasmid>
    </source>
</reference>
<geneLocation type="plasmid" evidence="1 2">
    <name>pFA2</name>
</geneLocation>
<name>A0AAU9CRN2_9BACT</name>
<dbReference type="Proteomes" id="UP001348817">
    <property type="component" value="Plasmid pFA2"/>
</dbReference>
<protein>
    <recommendedName>
        <fullName evidence="3">DUF3823 domain-containing protein</fullName>
    </recommendedName>
</protein>
<accession>A0AAU9CRN2</accession>
<evidence type="ECO:0000313" key="2">
    <source>
        <dbReference type="Proteomes" id="UP001348817"/>
    </source>
</evidence>
<proteinExistence type="predicted"/>
<dbReference type="KEGG" id="fax:FUAX_44670"/>
<dbReference type="AlphaFoldDB" id="A0AAU9CRN2"/>
<organism evidence="1 2">
    <name type="scientific">Fulvitalea axinellae</name>
    <dbReference type="NCBI Taxonomy" id="1182444"/>
    <lineage>
        <taxon>Bacteria</taxon>
        <taxon>Pseudomonadati</taxon>
        <taxon>Bacteroidota</taxon>
        <taxon>Cytophagia</taxon>
        <taxon>Cytophagales</taxon>
        <taxon>Persicobacteraceae</taxon>
        <taxon>Fulvitalea</taxon>
    </lineage>
</organism>